<evidence type="ECO:0000256" key="1">
    <source>
        <dbReference type="ARBA" id="ARBA00011073"/>
    </source>
</evidence>
<dbReference type="InterPro" id="IPR050131">
    <property type="entry name" value="Peptidase_S8_subtilisin-like"/>
</dbReference>
<dbReference type="OrthoDB" id="9798386at2"/>
<dbReference type="PANTHER" id="PTHR43806">
    <property type="entry name" value="PEPTIDASE S8"/>
    <property type="match status" value="1"/>
</dbReference>
<feature type="active site" description="Charge relay system" evidence="5">
    <location>
        <position position="198"/>
    </location>
</feature>
<dbReference type="InterPro" id="IPR023827">
    <property type="entry name" value="Peptidase_S8_Asp-AS"/>
</dbReference>
<dbReference type="PRINTS" id="PR00723">
    <property type="entry name" value="SUBTILISIN"/>
</dbReference>
<comment type="similarity">
    <text evidence="1 5">Belongs to the peptidase S8 family.</text>
</comment>
<dbReference type="Gene3D" id="3.40.50.200">
    <property type="entry name" value="Peptidase S8/S53 domain"/>
    <property type="match status" value="1"/>
</dbReference>
<sequence>MSVLFLYSLINSLIFMKKYFIILFAFLFGTCFISCKEEQFLSPEDKDFESGVLVFLDSTQFSIREPLADSDKIKKEKERIKDFAKKNLDDLDIDESNIYLDKVPWFFAQKVNKKQLDKIKKETGKPNSGVLENYPNLPMELQGRKPMMQGDPILQGRKPMMQADWRYDSSSYASDFVLWIGGGIQGTPPADRTVWILDTGIDSTHQDLKGMVLSNEGKSFTGGNSGVDLNGHGTMIAGIIGAKAYNQLPGGDPEDIGINGIVPGARMVSVQILDKDGNSNLHQFTQGLDYILGKAQPNDVVNISLGMARNTCNWGQIGKKIKDLAAKGVFVVFSAGNETDLNSSNFPSCLADGDFMISVGSITMFCNGATVVYSSFSNYGTIQIAGLSKPIWVAPGEQIFSTFPTNLIGSGTDKGAYGLASGTSYSAAMMSGIIYSLGRVPTGIDSVLRGGEGVKYPIAKF</sequence>
<dbReference type="Pfam" id="PF00082">
    <property type="entry name" value="Peptidase_S8"/>
    <property type="match status" value="1"/>
</dbReference>
<evidence type="ECO:0000256" key="4">
    <source>
        <dbReference type="ARBA" id="ARBA00022825"/>
    </source>
</evidence>
<dbReference type="Proteomes" id="UP000294535">
    <property type="component" value="Unassembled WGS sequence"/>
</dbReference>
<dbReference type="PANTHER" id="PTHR43806:SF11">
    <property type="entry name" value="CEREVISIN-RELATED"/>
    <property type="match status" value="1"/>
</dbReference>
<organism evidence="7 8">
    <name type="scientific">Algoriphagus boseongensis</name>
    <dbReference type="NCBI Taxonomy" id="1442587"/>
    <lineage>
        <taxon>Bacteria</taxon>
        <taxon>Pseudomonadati</taxon>
        <taxon>Bacteroidota</taxon>
        <taxon>Cytophagia</taxon>
        <taxon>Cytophagales</taxon>
        <taxon>Cyclobacteriaceae</taxon>
        <taxon>Algoriphagus</taxon>
    </lineage>
</organism>
<evidence type="ECO:0000313" key="8">
    <source>
        <dbReference type="Proteomes" id="UP000294535"/>
    </source>
</evidence>
<dbReference type="PROSITE" id="PS00137">
    <property type="entry name" value="SUBTILASE_HIS"/>
    <property type="match status" value="1"/>
</dbReference>
<feature type="active site" description="Charge relay system" evidence="5">
    <location>
        <position position="424"/>
    </location>
</feature>
<evidence type="ECO:0000256" key="5">
    <source>
        <dbReference type="PROSITE-ProRule" id="PRU01240"/>
    </source>
</evidence>
<accession>A0A4R6T6C1</accession>
<proteinExistence type="inferred from homology"/>
<evidence type="ECO:0000256" key="3">
    <source>
        <dbReference type="ARBA" id="ARBA00022801"/>
    </source>
</evidence>
<feature type="active site" description="Charge relay system" evidence="5">
    <location>
        <position position="232"/>
    </location>
</feature>
<name>A0A4R6T6C1_9BACT</name>
<dbReference type="PROSITE" id="PS00136">
    <property type="entry name" value="SUBTILASE_ASP"/>
    <property type="match status" value="1"/>
</dbReference>
<dbReference type="AlphaFoldDB" id="A0A4R6T6C1"/>
<gene>
    <name evidence="7" type="ORF">DFQ04_0483</name>
</gene>
<dbReference type="PROSITE" id="PS51892">
    <property type="entry name" value="SUBTILASE"/>
    <property type="match status" value="1"/>
</dbReference>
<evidence type="ECO:0000256" key="2">
    <source>
        <dbReference type="ARBA" id="ARBA00022670"/>
    </source>
</evidence>
<keyword evidence="8" id="KW-1185">Reference proteome</keyword>
<comment type="caution">
    <text evidence="7">The sequence shown here is derived from an EMBL/GenBank/DDBJ whole genome shotgun (WGS) entry which is preliminary data.</text>
</comment>
<dbReference type="GO" id="GO:0006508">
    <property type="term" value="P:proteolysis"/>
    <property type="evidence" value="ECO:0007669"/>
    <property type="project" value="UniProtKB-KW"/>
</dbReference>
<dbReference type="SUPFAM" id="SSF52743">
    <property type="entry name" value="Subtilisin-like"/>
    <property type="match status" value="1"/>
</dbReference>
<dbReference type="GO" id="GO:0004252">
    <property type="term" value="F:serine-type endopeptidase activity"/>
    <property type="evidence" value="ECO:0007669"/>
    <property type="project" value="UniProtKB-UniRule"/>
</dbReference>
<dbReference type="InterPro" id="IPR022398">
    <property type="entry name" value="Peptidase_S8_His-AS"/>
</dbReference>
<keyword evidence="4 5" id="KW-0720">Serine protease</keyword>
<evidence type="ECO:0000259" key="6">
    <source>
        <dbReference type="Pfam" id="PF00082"/>
    </source>
</evidence>
<dbReference type="InterPro" id="IPR000209">
    <property type="entry name" value="Peptidase_S8/S53_dom"/>
</dbReference>
<reference evidence="7 8" key="1">
    <citation type="submission" date="2019-03" db="EMBL/GenBank/DDBJ databases">
        <title>Genomic Encyclopedia of Type Strains, Phase III (KMG-III): the genomes of soil and plant-associated and newly described type strains.</title>
        <authorList>
            <person name="Whitman W."/>
        </authorList>
    </citation>
    <scope>NUCLEOTIDE SEQUENCE [LARGE SCALE GENOMIC DNA]</scope>
    <source>
        <strain evidence="7 8">CECT 8446</strain>
    </source>
</reference>
<keyword evidence="2 5" id="KW-0645">Protease</keyword>
<dbReference type="InterPro" id="IPR036852">
    <property type="entry name" value="Peptidase_S8/S53_dom_sf"/>
</dbReference>
<dbReference type="EMBL" id="SNYF01000005">
    <property type="protein sequence ID" value="TDQ18678.1"/>
    <property type="molecule type" value="Genomic_DNA"/>
</dbReference>
<dbReference type="InterPro" id="IPR015500">
    <property type="entry name" value="Peptidase_S8_subtilisin-rel"/>
</dbReference>
<evidence type="ECO:0000313" key="7">
    <source>
        <dbReference type="EMBL" id="TDQ18678.1"/>
    </source>
</evidence>
<keyword evidence="3 5" id="KW-0378">Hydrolase</keyword>
<feature type="domain" description="Peptidase S8/S53" evidence="6">
    <location>
        <begin position="193"/>
        <end position="434"/>
    </location>
</feature>
<protein>
    <submittedName>
        <fullName evidence="7">Subtilase family protein</fullName>
    </submittedName>
</protein>